<dbReference type="Gene3D" id="2.60.40.4100">
    <property type="entry name" value="Zona pellucida, ZP-C domain"/>
    <property type="match status" value="1"/>
</dbReference>
<name>A0AAW0Q405_9GOBI</name>
<feature type="domain" description="ZP" evidence="3">
    <location>
        <begin position="1"/>
        <end position="70"/>
    </location>
</feature>
<dbReference type="InterPro" id="IPR042235">
    <property type="entry name" value="ZP-C_dom"/>
</dbReference>
<keyword evidence="5" id="KW-1185">Reference proteome</keyword>
<feature type="region of interest" description="Disordered" evidence="2">
    <location>
        <begin position="59"/>
        <end position="80"/>
    </location>
</feature>
<evidence type="ECO:0000256" key="1">
    <source>
        <dbReference type="ARBA" id="ARBA00023157"/>
    </source>
</evidence>
<protein>
    <recommendedName>
        <fullName evidence="3">ZP domain-containing protein</fullName>
    </recommendedName>
</protein>
<gene>
    <name evidence="4" type="ORF">WMY93_002190</name>
</gene>
<evidence type="ECO:0000313" key="5">
    <source>
        <dbReference type="Proteomes" id="UP001460270"/>
    </source>
</evidence>
<dbReference type="Pfam" id="PF00100">
    <property type="entry name" value="Zona_pellucida"/>
    <property type="match status" value="1"/>
</dbReference>
<dbReference type="InterPro" id="IPR001507">
    <property type="entry name" value="ZP_dom"/>
</dbReference>
<evidence type="ECO:0000313" key="4">
    <source>
        <dbReference type="EMBL" id="KAK7938864.1"/>
    </source>
</evidence>
<accession>A0AAW0Q405</accession>
<keyword evidence="1" id="KW-1015">Disulfide bond</keyword>
<sequence length="80" mass="8951">MRHHLIQNRCPTDPQQVSVVESGTSLRARFAALFFVPQGQYRTVYLHCHLSLCSPGPVFHPDSGHQQEAGPEVLRVRDGS</sequence>
<reference evidence="5" key="1">
    <citation type="submission" date="2024-04" db="EMBL/GenBank/DDBJ databases">
        <title>Salinicola lusitanus LLJ914,a marine bacterium isolated from the Okinawa Trough.</title>
        <authorList>
            <person name="Li J."/>
        </authorList>
    </citation>
    <scope>NUCLEOTIDE SEQUENCE [LARGE SCALE GENOMIC DNA]</scope>
</reference>
<dbReference type="PROSITE" id="PS51034">
    <property type="entry name" value="ZP_2"/>
    <property type="match status" value="1"/>
</dbReference>
<dbReference type="Proteomes" id="UP001460270">
    <property type="component" value="Unassembled WGS sequence"/>
</dbReference>
<comment type="caution">
    <text evidence="4">The sequence shown here is derived from an EMBL/GenBank/DDBJ whole genome shotgun (WGS) entry which is preliminary data.</text>
</comment>
<evidence type="ECO:0000259" key="3">
    <source>
        <dbReference type="PROSITE" id="PS51034"/>
    </source>
</evidence>
<evidence type="ECO:0000256" key="2">
    <source>
        <dbReference type="SAM" id="MobiDB-lite"/>
    </source>
</evidence>
<organism evidence="4 5">
    <name type="scientific">Mugilogobius chulae</name>
    <name type="common">yellowstripe goby</name>
    <dbReference type="NCBI Taxonomy" id="88201"/>
    <lineage>
        <taxon>Eukaryota</taxon>
        <taxon>Metazoa</taxon>
        <taxon>Chordata</taxon>
        <taxon>Craniata</taxon>
        <taxon>Vertebrata</taxon>
        <taxon>Euteleostomi</taxon>
        <taxon>Actinopterygii</taxon>
        <taxon>Neopterygii</taxon>
        <taxon>Teleostei</taxon>
        <taxon>Neoteleostei</taxon>
        <taxon>Acanthomorphata</taxon>
        <taxon>Gobiaria</taxon>
        <taxon>Gobiiformes</taxon>
        <taxon>Gobioidei</taxon>
        <taxon>Gobiidae</taxon>
        <taxon>Gobionellinae</taxon>
        <taxon>Mugilogobius</taxon>
    </lineage>
</organism>
<dbReference type="EMBL" id="JBBPFD010000002">
    <property type="protein sequence ID" value="KAK7938864.1"/>
    <property type="molecule type" value="Genomic_DNA"/>
</dbReference>
<dbReference type="InterPro" id="IPR055355">
    <property type="entry name" value="ZP-C"/>
</dbReference>
<proteinExistence type="predicted"/>
<dbReference type="AlphaFoldDB" id="A0AAW0Q405"/>